<evidence type="ECO:0000259" key="4">
    <source>
        <dbReference type="PROSITE" id="PS50893"/>
    </source>
</evidence>
<dbReference type="SUPFAM" id="SSF52540">
    <property type="entry name" value="P-loop containing nucleoside triphosphate hydrolases"/>
    <property type="match status" value="1"/>
</dbReference>
<dbReference type="Pfam" id="PF00005">
    <property type="entry name" value="ABC_tran"/>
    <property type="match status" value="1"/>
</dbReference>
<dbReference type="AlphaFoldDB" id="L7VY94"/>
<dbReference type="GO" id="GO:0005524">
    <property type="term" value="F:ATP binding"/>
    <property type="evidence" value="ECO:0007669"/>
    <property type="project" value="UniProtKB-KW"/>
</dbReference>
<proteinExistence type="predicted"/>
<dbReference type="GO" id="GO:0016887">
    <property type="term" value="F:ATP hydrolysis activity"/>
    <property type="evidence" value="ECO:0007669"/>
    <property type="project" value="InterPro"/>
</dbReference>
<evidence type="ECO:0000256" key="3">
    <source>
        <dbReference type="ARBA" id="ARBA00022840"/>
    </source>
</evidence>
<keyword evidence="3 5" id="KW-0067">ATP-binding</keyword>
<keyword evidence="1" id="KW-0813">Transport</keyword>
<dbReference type="InterPro" id="IPR003593">
    <property type="entry name" value="AAA+_ATPase"/>
</dbReference>
<dbReference type="EMBL" id="JX649863">
    <property type="protein sequence ID" value="AGC71150.1"/>
    <property type="molecule type" value="Genomic_DNA"/>
</dbReference>
<dbReference type="SMART" id="SM00382">
    <property type="entry name" value="AAA"/>
    <property type="match status" value="1"/>
</dbReference>
<dbReference type="PANTHER" id="PTHR43023:SF6">
    <property type="entry name" value="INTERMEMBRANE PHOSPHOLIPID TRANSPORT SYSTEM ATP-BINDING PROTEIN MLAF"/>
    <property type="match status" value="1"/>
</dbReference>
<dbReference type="PROSITE" id="PS50893">
    <property type="entry name" value="ABC_TRANSPORTER_2"/>
    <property type="match status" value="1"/>
</dbReference>
<evidence type="ECO:0000313" key="5">
    <source>
        <dbReference type="EMBL" id="AGC71150.1"/>
    </source>
</evidence>
<dbReference type="PANTHER" id="PTHR43023">
    <property type="entry name" value="PROTEIN TRIGALACTOSYLDIACYLGLYCEROL 3, CHLOROPLASTIC"/>
    <property type="match status" value="1"/>
</dbReference>
<feature type="domain" description="ABC transporter" evidence="4">
    <location>
        <begin position="2"/>
        <end position="238"/>
    </location>
</feature>
<dbReference type="InterPro" id="IPR003439">
    <property type="entry name" value="ABC_transporter-like_ATP-bd"/>
</dbReference>
<organism evidence="5">
    <name type="scientific">uncultured bacterium A1Q1_fos_18</name>
    <dbReference type="NCBI Taxonomy" id="1256551"/>
    <lineage>
        <taxon>Bacteria</taxon>
        <taxon>environmental samples</taxon>
    </lineage>
</organism>
<accession>L7VY94</accession>
<sequence length="250" mass="27544">MLEFRSVWKSFGSQAVLRGLTLHVKDREILFVIGASGVGKSVAIKHVIGLLRVDRGEIWLDGERIDQLSEPALYKVRRRCAMVFQSSTLFDSMSVVDNVALPLRKHQGLSDAAARKAATEYLGEVHMVEFADHLPATLSDGMRKRVAIARALTMKPDYLLFDEPTTGLDPVSARRVDALIRKLSSAHGVTSIVVSHDLTSIFSIADRIALIYQGRVHMLGTPDEFRATEDPVVRQFVSGSSVGPMETPGF</sequence>
<dbReference type="InterPro" id="IPR027417">
    <property type="entry name" value="P-loop_NTPase"/>
</dbReference>
<name>L7VY94_9BACT</name>
<protein>
    <submittedName>
        <fullName evidence="5">Methionine ABC transporter ATP-binding protein</fullName>
    </submittedName>
</protein>
<dbReference type="Gene3D" id="3.40.50.300">
    <property type="entry name" value="P-loop containing nucleotide triphosphate hydrolases"/>
    <property type="match status" value="1"/>
</dbReference>
<reference evidence="5" key="1">
    <citation type="submission" date="2012-09" db="EMBL/GenBank/DDBJ databases">
        <title>Metagenomic Characterization of a Microbial Community in Wastewater Detects High Levels of Antibiotic Resistance.</title>
        <authorList>
            <person name="Abrams M."/>
            <person name="Caldwell A."/>
            <person name="Vandaei E."/>
            <person name="Lee W."/>
            <person name="Perrott J."/>
            <person name="Khan S.Y."/>
            <person name="Ta J."/>
            <person name="Romero D."/>
            <person name="Nguyen V."/>
            <person name="Pourmand N."/>
            <person name="Ouverney C.C."/>
        </authorList>
    </citation>
    <scope>NUCLEOTIDE SEQUENCE</scope>
</reference>
<evidence type="ECO:0000256" key="2">
    <source>
        <dbReference type="ARBA" id="ARBA00022741"/>
    </source>
</evidence>
<evidence type="ECO:0000256" key="1">
    <source>
        <dbReference type="ARBA" id="ARBA00022448"/>
    </source>
</evidence>
<keyword evidence="2" id="KW-0547">Nucleotide-binding</keyword>